<dbReference type="RefSeq" id="WP_069787822.1">
    <property type="nucleotide sequence ID" value="NZ_FNOX01000002.1"/>
</dbReference>
<reference evidence="2 3" key="1">
    <citation type="submission" date="2016-10" db="EMBL/GenBank/DDBJ databases">
        <authorList>
            <person name="de Groot N.N."/>
        </authorList>
    </citation>
    <scope>NUCLEOTIDE SEQUENCE [LARGE SCALE GENOMIC DNA]</scope>
    <source>
        <strain evidence="2 3">ICMP 14252</strain>
    </source>
</reference>
<accession>A0A1H3GKK7</accession>
<protein>
    <submittedName>
        <fullName evidence="2">Uncharacterized protein</fullName>
    </submittedName>
</protein>
<evidence type="ECO:0000313" key="3">
    <source>
        <dbReference type="Proteomes" id="UP000182902"/>
    </source>
</evidence>
<dbReference type="AlphaFoldDB" id="A0A1H3GKK7"/>
<proteinExistence type="predicted"/>
<sequence length="94" mass="10363">MKDSQRAWDLAMVLIANGKIPFDPANLDGSVKILSRHLEELETALHKKAILADKPVARTMHHEHLPMLGGRKPELVSSSTPTSDARHIKDAPLP</sequence>
<dbReference type="Proteomes" id="UP000182902">
    <property type="component" value="Unassembled WGS sequence"/>
</dbReference>
<organism evidence="2 3">
    <name type="scientific">Pseudomonas salomonii</name>
    <dbReference type="NCBI Taxonomy" id="191391"/>
    <lineage>
        <taxon>Bacteria</taxon>
        <taxon>Pseudomonadati</taxon>
        <taxon>Pseudomonadota</taxon>
        <taxon>Gammaproteobacteria</taxon>
        <taxon>Pseudomonadales</taxon>
        <taxon>Pseudomonadaceae</taxon>
        <taxon>Pseudomonas</taxon>
    </lineage>
</organism>
<gene>
    <name evidence="2" type="ORF">SAMN05216247_102486</name>
</gene>
<feature type="compositionally biased region" description="Basic and acidic residues" evidence="1">
    <location>
        <begin position="84"/>
        <end position="94"/>
    </location>
</feature>
<feature type="region of interest" description="Disordered" evidence="1">
    <location>
        <begin position="61"/>
        <end position="94"/>
    </location>
</feature>
<dbReference type="EMBL" id="FNOX01000002">
    <property type="protein sequence ID" value="SDY03831.1"/>
    <property type="molecule type" value="Genomic_DNA"/>
</dbReference>
<name>A0A1H3GKK7_9PSED</name>
<evidence type="ECO:0000313" key="2">
    <source>
        <dbReference type="EMBL" id="SDY03831.1"/>
    </source>
</evidence>
<evidence type="ECO:0000256" key="1">
    <source>
        <dbReference type="SAM" id="MobiDB-lite"/>
    </source>
</evidence>